<dbReference type="InterPro" id="IPR027417">
    <property type="entry name" value="P-loop_NTPase"/>
</dbReference>
<dbReference type="PANTHER" id="PTHR11638:SF18">
    <property type="entry name" value="HEAT SHOCK PROTEIN 104"/>
    <property type="match status" value="1"/>
</dbReference>
<dbReference type="VEuPathDB" id="FungiDB:SeMB42_g05839"/>
<keyword evidence="2" id="KW-0547">Nucleotide-binding</keyword>
<dbReference type="InterPro" id="IPR041546">
    <property type="entry name" value="ClpA/ClpB_AAA_lid"/>
</dbReference>
<dbReference type="GO" id="GO:0005524">
    <property type="term" value="F:ATP binding"/>
    <property type="evidence" value="ECO:0007669"/>
    <property type="project" value="UniProtKB-KW"/>
</dbReference>
<sequence>MRLNADDLVVLAVVSGNDYASSIPGKAIVTNVKIFQKIKEKGDFSKEEMLEKYLQLCQSDRNFDVAKSVFFNFDEGQAPDPLDRSKELEKRDKSFARISEARAALVANRGNRGNNYLLKAHWTPDPFRPLQSKDEIARYTPSTIDRTTPMKCPVPPALKVSPKVVEYDDDKYQESKKALKVTAIKPSSKAKAKRAPSGRSSRKIVEKDDSDEETSKKNLSDASRAIHVGHQRGHICIDQKEIIARRINDAVGIVNRARAIAERATEMLIDGGATYWQNLPRMIVDGNIGARVGSEHLPILEKVEALWGDEFLENLSWPDNSIKIPMLTVLIKKVAADIDTIFSNQIVGMLPRLKERVVEVIGEEGKQAIEEIEAWVNESLENHPSSSPPPVQVFYKINRLLPAPYRWSIVPHTSFGDGTLSHILGMGDFTSAKSRHVMLTRYLIRKLRPLGYTIGPELMVGEPGVGKTAVVEGLATRIVRRGVPQSLQCRLFSLDMGALISGAKYRGEFEERLKAVLKEVKEAEGKIILFVEEIHTVLGAGKTEGSMDAANLLKPMLARGELRMIGATTLAEYQKYVEKDAAFERRFQPVYVTEPSVESTISILRGLKNRYENHHGVKLTDGALVAAATLSARYITNRFLPDKGAL</sequence>
<evidence type="ECO:0000256" key="1">
    <source>
        <dbReference type="ARBA" id="ARBA00022737"/>
    </source>
</evidence>
<proteinExistence type="predicted"/>
<evidence type="ECO:0000256" key="3">
    <source>
        <dbReference type="ARBA" id="ARBA00022840"/>
    </source>
</evidence>
<dbReference type="SMART" id="SM00382">
    <property type="entry name" value="AAA"/>
    <property type="match status" value="1"/>
</dbReference>
<evidence type="ECO:0000256" key="2">
    <source>
        <dbReference type="ARBA" id="ARBA00022741"/>
    </source>
</evidence>
<keyword evidence="4" id="KW-0143">Chaperone</keyword>
<dbReference type="InterPro" id="IPR050130">
    <property type="entry name" value="ClpA_ClpB"/>
</dbReference>
<reference evidence="7 8" key="1">
    <citation type="journal article" date="2019" name="Sci. Rep.">
        <title>Comparative genomics of chytrid fungi reveal insights into the obligate biotrophic and pathogenic lifestyle of Synchytrium endobioticum.</title>
        <authorList>
            <person name="van de Vossenberg B.T.L.H."/>
            <person name="Warris S."/>
            <person name="Nguyen H.D.T."/>
            <person name="van Gent-Pelzer M.P.E."/>
            <person name="Joly D.L."/>
            <person name="van de Geest H.C."/>
            <person name="Bonants P.J.M."/>
            <person name="Smith D.S."/>
            <person name="Levesque C.A."/>
            <person name="van der Lee T.A.J."/>
        </authorList>
    </citation>
    <scope>NUCLEOTIDE SEQUENCE [LARGE SCALE GENOMIC DNA]</scope>
    <source>
        <strain evidence="7 8">LEV6574</strain>
    </source>
</reference>
<feature type="domain" description="AAA+ ATPase" evidence="6">
    <location>
        <begin position="453"/>
        <end position="597"/>
    </location>
</feature>
<evidence type="ECO:0000313" key="8">
    <source>
        <dbReference type="Proteomes" id="UP000320475"/>
    </source>
</evidence>
<dbReference type="VEuPathDB" id="FungiDB:SeMB42_g04935"/>
<keyword evidence="1" id="KW-0677">Repeat</keyword>
<gene>
    <name evidence="7" type="ORF">SeLEV6574_g03897</name>
</gene>
<dbReference type="CDD" id="cd00009">
    <property type="entry name" value="AAA"/>
    <property type="match status" value="1"/>
</dbReference>
<organism evidence="7 8">
    <name type="scientific">Synchytrium endobioticum</name>
    <dbReference type="NCBI Taxonomy" id="286115"/>
    <lineage>
        <taxon>Eukaryota</taxon>
        <taxon>Fungi</taxon>
        <taxon>Fungi incertae sedis</taxon>
        <taxon>Chytridiomycota</taxon>
        <taxon>Chytridiomycota incertae sedis</taxon>
        <taxon>Chytridiomycetes</taxon>
        <taxon>Synchytriales</taxon>
        <taxon>Synchytriaceae</taxon>
        <taxon>Synchytrium</taxon>
    </lineage>
</organism>
<dbReference type="InterPro" id="IPR018368">
    <property type="entry name" value="ClpA/B_CS1"/>
</dbReference>
<dbReference type="PANTHER" id="PTHR11638">
    <property type="entry name" value="ATP-DEPENDENT CLP PROTEASE"/>
    <property type="match status" value="1"/>
</dbReference>
<evidence type="ECO:0000259" key="6">
    <source>
        <dbReference type="SMART" id="SM00382"/>
    </source>
</evidence>
<evidence type="ECO:0000256" key="4">
    <source>
        <dbReference type="ARBA" id="ARBA00023186"/>
    </source>
</evidence>
<dbReference type="AlphaFoldDB" id="A0A507D2A6"/>
<feature type="compositionally biased region" description="Basic residues" evidence="5">
    <location>
        <begin position="188"/>
        <end position="202"/>
    </location>
</feature>
<protein>
    <recommendedName>
        <fullName evidence="6">AAA+ ATPase domain-containing protein</fullName>
    </recommendedName>
</protein>
<feature type="region of interest" description="Disordered" evidence="5">
    <location>
        <begin position="183"/>
        <end position="223"/>
    </location>
</feature>
<dbReference type="OrthoDB" id="47330at2759"/>
<keyword evidence="3" id="KW-0067">ATP-binding</keyword>
<dbReference type="Proteomes" id="UP000320475">
    <property type="component" value="Unassembled WGS sequence"/>
</dbReference>
<comment type="caution">
    <text evidence="7">The sequence shown here is derived from an EMBL/GenBank/DDBJ whole genome shotgun (WGS) entry which is preliminary data.</text>
</comment>
<dbReference type="Pfam" id="PF17871">
    <property type="entry name" value="AAA_lid_9"/>
    <property type="match status" value="1"/>
</dbReference>
<dbReference type="GO" id="GO:0005737">
    <property type="term" value="C:cytoplasm"/>
    <property type="evidence" value="ECO:0007669"/>
    <property type="project" value="TreeGrafter"/>
</dbReference>
<accession>A0A507D2A6</accession>
<feature type="compositionally biased region" description="Basic and acidic residues" evidence="5">
    <location>
        <begin position="203"/>
        <end position="219"/>
    </location>
</feature>
<dbReference type="EMBL" id="QEAM01000142">
    <property type="protein sequence ID" value="TPX45388.1"/>
    <property type="molecule type" value="Genomic_DNA"/>
</dbReference>
<dbReference type="InterPro" id="IPR003959">
    <property type="entry name" value="ATPase_AAA_core"/>
</dbReference>
<dbReference type="VEuPathDB" id="FungiDB:SeMB42_g01720"/>
<name>A0A507D2A6_9FUNG</name>
<dbReference type="VEuPathDB" id="FungiDB:SeMB42_g01721"/>
<dbReference type="GO" id="GO:0034605">
    <property type="term" value="P:cellular response to heat"/>
    <property type="evidence" value="ECO:0007669"/>
    <property type="project" value="TreeGrafter"/>
</dbReference>
<evidence type="ECO:0000256" key="5">
    <source>
        <dbReference type="SAM" id="MobiDB-lite"/>
    </source>
</evidence>
<dbReference type="SUPFAM" id="SSF52540">
    <property type="entry name" value="P-loop containing nucleoside triphosphate hydrolases"/>
    <property type="match status" value="1"/>
</dbReference>
<dbReference type="Gene3D" id="3.40.50.300">
    <property type="entry name" value="P-loop containing nucleotide triphosphate hydrolases"/>
    <property type="match status" value="2"/>
</dbReference>
<dbReference type="Pfam" id="PF00004">
    <property type="entry name" value="AAA"/>
    <property type="match status" value="1"/>
</dbReference>
<dbReference type="PROSITE" id="PS00870">
    <property type="entry name" value="CLPAB_1"/>
    <property type="match status" value="1"/>
</dbReference>
<evidence type="ECO:0000313" key="7">
    <source>
        <dbReference type="EMBL" id="TPX45388.1"/>
    </source>
</evidence>
<dbReference type="GO" id="GO:0016887">
    <property type="term" value="F:ATP hydrolysis activity"/>
    <property type="evidence" value="ECO:0007669"/>
    <property type="project" value="InterPro"/>
</dbReference>
<dbReference type="InterPro" id="IPR003593">
    <property type="entry name" value="AAA+_ATPase"/>
</dbReference>